<dbReference type="InterPro" id="IPR011990">
    <property type="entry name" value="TPR-like_helical_dom_sf"/>
</dbReference>
<dbReference type="AlphaFoldDB" id="A0A128F7A4"/>
<dbReference type="OrthoDB" id="5915006at2"/>
<keyword evidence="5" id="KW-1185">Reference proteome</keyword>
<dbReference type="RefSeq" id="WP_062664927.1">
    <property type="nucleotide sequence ID" value="NZ_FIZX01000002.1"/>
</dbReference>
<keyword evidence="2 3" id="KW-0802">TPR repeat</keyword>
<evidence type="ECO:0000313" key="4">
    <source>
        <dbReference type="EMBL" id="CZF82677.1"/>
    </source>
</evidence>
<name>A0A128F7A4_9GAMM</name>
<dbReference type="InterPro" id="IPR019734">
    <property type="entry name" value="TPR_rpt"/>
</dbReference>
<dbReference type="PANTHER" id="PTHR44186:SF1">
    <property type="entry name" value="BARDET-BIEDL SYNDROME 4 PROTEIN"/>
    <property type="match status" value="1"/>
</dbReference>
<dbReference type="STRING" id="1796497.GCE9029_03373"/>
<dbReference type="PROSITE" id="PS50005">
    <property type="entry name" value="TPR"/>
    <property type="match status" value="1"/>
</dbReference>
<dbReference type="SUPFAM" id="SSF48452">
    <property type="entry name" value="TPR-like"/>
    <property type="match status" value="2"/>
</dbReference>
<feature type="repeat" description="TPR" evidence="3">
    <location>
        <begin position="154"/>
        <end position="187"/>
    </location>
</feature>
<dbReference type="Proteomes" id="UP000071641">
    <property type="component" value="Unassembled WGS sequence"/>
</dbReference>
<dbReference type="Gene3D" id="1.25.40.10">
    <property type="entry name" value="Tetratricopeptide repeat domain"/>
    <property type="match status" value="2"/>
</dbReference>
<protein>
    <submittedName>
        <fullName evidence="4">Tetratricopeptide repeat protein</fullName>
    </submittedName>
</protein>
<dbReference type="PANTHER" id="PTHR44186">
    <property type="match status" value="1"/>
</dbReference>
<evidence type="ECO:0000313" key="5">
    <source>
        <dbReference type="Proteomes" id="UP000071641"/>
    </source>
</evidence>
<dbReference type="Pfam" id="PF13181">
    <property type="entry name" value="TPR_8"/>
    <property type="match status" value="1"/>
</dbReference>
<sequence>MSVERLREYLALDPENSILACQLVELLAKEGDVKGAMAAVDTALSYHSDDAHLLSWKGHLSIATKAYEDAVSAYNTLFYLGYEQSGLKINCALANYQMKAFSDATALLEQVDESELGVQHGLMKARCLAHAEQIPEAIAVTEKLLANSDVETRTELQGALGLFYLDDAQYEQAEKYQRIALEHDPNQFEALITQGSLALYRLDMIKAKKIVDRLIGQLPTNGRVLAMKALIHMYKQELPAAISTYELACKEMPDHIGSRVNLAWCFFAMGDLDTAEKNFNQAVEIEHNFAECHGGLAVVKAYREDWNASKQLAKKALKLDSQCASALFARSLYLKVKGMDEQAEAIMNGVMSFQSELAAQNLSDTITLSFLTKKKPNG</sequence>
<proteinExistence type="predicted"/>
<dbReference type="EMBL" id="FIZX01000002">
    <property type="protein sequence ID" value="CZF82677.1"/>
    <property type="molecule type" value="Genomic_DNA"/>
</dbReference>
<dbReference type="SMART" id="SM00028">
    <property type="entry name" value="TPR"/>
    <property type="match status" value="4"/>
</dbReference>
<organism evidence="4 5">
    <name type="scientific">Grimontia celer</name>
    <dbReference type="NCBI Taxonomy" id="1796497"/>
    <lineage>
        <taxon>Bacteria</taxon>
        <taxon>Pseudomonadati</taxon>
        <taxon>Pseudomonadota</taxon>
        <taxon>Gammaproteobacteria</taxon>
        <taxon>Vibrionales</taxon>
        <taxon>Vibrionaceae</taxon>
        <taxon>Grimontia</taxon>
    </lineage>
</organism>
<evidence type="ECO:0000256" key="1">
    <source>
        <dbReference type="ARBA" id="ARBA00022737"/>
    </source>
</evidence>
<gene>
    <name evidence="4" type="ORF">GCE9029_03373</name>
</gene>
<accession>A0A128F7A4</accession>
<evidence type="ECO:0000256" key="2">
    <source>
        <dbReference type="ARBA" id="ARBA00022803"/>
    </source>
</evidence>
<keyword evidence="1" id="KW-0677">Repeat</keyword>
<reference evidence="5" key="1">
    <citation type="submission" date="2016-02" db="EMBL/GenBank/DDBJ databases">
        <authorList>
            <person name="Rodrigo-Torres Lidia"/>
            <person name="Arahal R.David."/>
        </authorList>
    </citation>
    <scope>NUCLEOTIDE SEQUENCE [LARGE SCALE GENOMIC DNA]</scope>
    <source>
        <strain evidence="5">CECT 9029</strain>
    </source>
</reference>
<evidence type="ECO:0000256" key="3">
    <source>
        <dbReference type="PROSITE-ProRule" id="PRU00339"/>
    </source>
</evidence>